<feature type="transmembrane region" description="Helical" evidence="1">
    <location>
        <begin position="63"/>
        <end position="85"/>
    </location>
</feature>
<evidence type="ECO:0000256" key="1">
    <source>
        <dbReference type="SAM" id="Phobius"/>
    </source>
</evidence>
<reference evidence="3 4" key="1">
    <citation type="submission" date="2018-06" db="EMBL/GenBank/DDBJ databases">
        <title>Phytoactinopolyspora halophila sp. nov., a novel halophilic actinomycete isolated from a saline soil in China.</title>
        <authorList>
            <person name="Tang S.-K."/>
        </authorList>
    </citation>
    <scope>NUCLEOTIDE SEQUENCE [LARGE SCALE GENOMIC DNA]</scope>
    <source>
        <strain evidence="3 4">YIM 96934</strain>
    </source>
</reference>
<dbReference type="AlphaFoldDB" id="A0A329R3Z8"/>
<evidence type="ECO:0000313" key="3">
    <source>
        <dbReference type="EMBL" id="RAW18706.1"/>
    </source>
</evidence>
<dbReference type="EMBL" id="QMIG01000001">
    <property type="protein sequence ID" value="RAW18706.1"/>
    <property type="molecule type" value="Genomic_DNA"/>
</dbReference>
<proteinExistence type="predicted"/>
<keyword evidence="4" id="KW-1185">Reference proteome</keyword>
<gene>
    <name evidence="3" type="ORF">DPM12_01120</name>
</gene>
<name>A0A329R3Z8_9ACTN</name>
<keyword evidence="1" id="KW-0812">Transmembrane</keyword>
<evidence type="ECO:0000259" key="2">
    <source>
        <dbReference type="Pfam" id="PF13559"/>
    </source>
</evidence>
<keyword evidence="1" id="KW-1133">Transmembrane helix</keyword>
<dbReference type="Pfam" id="PF13559">
    <property type="entry name" value="DUF4129"/>
    <property type="match status" value="1"/>
</dbReference>
<sequence length="223" mass="24450">MIELTMIEFAGPVVDIDREEARELARQELSQPEYERDLSWPARVLEWLFEHFGRLIDGASATIPGGLGALLLVAVLLGVAIVAILRTGPLTRRRGTRDHPVFGERRRSAHEYRAAAAAAAQDGDWTTAVIEQFRAVVTDMEERGLIETRAGRTADEVAGDASAKLPGYEDDLTSAARLFDRILYGNQPATSEDHARMRELDTAVQHARPVASGGDRPALAVPR</sequence>
<protein>
    <recommendedName>
        <fullName evidence="2">Protein-glutamine gamma-glutamyltransferase-like C-terminal domain-containing protein</fullName>
    </recommendedName>
</protein>
<dbReference type="RefSeq" id="WP_112256387.1">
    <property type="nucleotide sequence ID" value="NZ_QMIG01000001.1"/>
</dbReference>
<organism evidence="3 4">
    <name type="scientific">Phytoactinopolyspora halophila</name>
    <dbReference type="NCBI Taxonomy" id="1981511"/>
    <lineage>
        <taxon>Bacteria</taxon>
        <taxon>Bacillati</taxon>
        <taxon>Actinomycetota</taxon>
        <taxon>Actinomycetes</taxon>
        <taxon>Jiangellales</taxon>
        <taxon>Jiangellaceae</taxon>
        <taxon>Phytoactinopolyspora</taxon>
    </lineage>
</organism>
<feature type="domain" description="Protein-glutamine gamma-glutamyltransferase-like C-terminal" evidence="2">
    <location>
        <begin position="133"/>
        <end position="201"/>
    </location>
</feature>
<dbReference type="OrthoDB" id="3389322at2"/>
<comment type="caution">
    <text evidence="3">The sequence shown here is derived from an EMBL/GenBank/DDBJ whole genome shotgun (WGS) entry which is preliminary data.</text>
</comment>
<keyword evidence="1" id="KW-0472">Membrane</keyword>
<accession>A0A329R3Z8</accession>
<dbReference type="InterPro" id="IPR025403">
    <property type="entry name" value="TgpA-like_C"/>
</dbReference>
<evidence type="ECO:0000313" key="4">
    <source>
        <dbReference type="Proteomes" id="UP000250462"/>
    </source>
</evidence>
<dbReference type="Proteomes" id="UP000250462">
    <property type="component" value="Unassembled WGS sequence"/>
</dbReference>